<dbReference type="SUPFAM" id="SSF50447">
    <property type="entry name" value="Translation proteins"/>
    <property type="match status" value="2"/>
</dbReference>
<dbReference type="GO" id="GO:0005525">
    <property type="term" value="F:GTP binding"/>
    <property type="evidence" value="ECO:0007669"/>
    <property type="project" value="UniProtKB-KW"/>
</dbReference>
<dbReference type="Pfam" id="PF03144">
    <property type="entry name" value="GTP_EFTU_D2"/>
    <property type="match status" value="1"/>
</dbReference>
<dbReference type="InterPro" id="IPR000795">
    <property type="entry name" value="T_Tr_GTP-bd_dom"/>
</dbReference>
<accession>A0A0U9HP89</accession>
<dbReference type="SUPFAM" id="SSF52540">
    <property type="entry name" value="P-loop containing nucleoside triphosphate hydrolases"/>
    <property type="match status" value="1"/>
</dbReference>
<evidence type="ECO:0000256" key="9">
    <source>
        <dbReference type="HAMAP-Rule" id="MF_00100"/>
    </source>
</evidence>
<dbReference type="PANTHER" id="PTHR43381:SF5">
    <property type="entry name" value="TR-TYPE G DOMAIN-CONTAINING PROTEIN"/>
    <property type="match status" value="1"/>
</dbReference>
<dbReference type="STRING" id="86166.TAGGR_1861"/>
<dbReference type="InterPro" id="IPR015760">
    <property type="entry name" value="TIF_IF2"/>
</dbReference>
<dbReference type="PANTHER" id="PTHR43381">
    <property type="entry name" value="TRANSLATION INITIATION FACTOR IF-2-RELATED"/>
    <property type="match status" value="1"/>
</dbReference>
<evidence type="ECO:0000256" key="5">
    <source>
        <dbReference type="ARBA" id="ARBA00022540"/>
    </source>
</evidence>
<evidence type="ECO:0000256" key="12">
    <source>
        <dbReference type="SAM" id="MobiDB-lite"/>
    </source>
</evidence>
<dbReference type="Pfam" id="PF00009">
    <property type="entry name" value="GTP_EFTU"/>
    <property type="match status" value="1"/>
</dbReference>
<dbReference type="Proteomes" id="UP000054976">
    <property type="component" value="Unassembled WGS sequence"/>
</dbReference>
<dbReference type="PROSITE" id="PS01176">
    <property type="entry name" value="IF2"/>
    <property type="match status" value="1"/>
</dbReference>
<dbReference type="FunFam" id="3.40.50.10050:FF:000001">
    <property type="entry name" value="Translation initiation factor IF-2"/>
    <property type="match status" value="1"/>
</dbReference>
<dbReference type="InterPro" id="IPR027417">
    <property type="entry name" value="P-loop_NTPase"/>
</dbReference>
<dbReference type="FunFam" id="2.40.30.10:FF:000008">
    <property type="entry name" value="Translation initiation factor IF-2"/>
    <property type="match status" value="1"/>
</dbReference>
<dbReference type="GO" id="GO:0005829">
    <property type="term" value="C:cytosol"/>
    <property type="evidence" value="ECO:0007669"/>
    <property type="project" value="TreeGrafter"/>
</dbReference>
<organism evidence="14 15">
    <name type="scientific">Thermodesulfovibrio aggregans</name>
    <dbReference type="NCBI Taxonomy" id="86166"/>
    <lineage>
        <taxon>Bacteria</taxon>
        <taxon>Pseudomonadati</taxon>
        <taxon>Nitrospirota</taxon>
        <taxon>Thermodesulfovibrionia</taxon>
        <taxon>Thermodesulfovibrionales</taxon>
        <taxon>Thermodesulfovibrionaceae</taxon>
        <taxon>Thermodesulfovibrio</taxon>
    </lineage>
</organism>
<sequence>MSDKVVKSIELARELGVKPSDIVRFVETLRNVQFKKRTTNINIEPEEVEKIIEHFKKDKESEKMEEKIETVKAEKIEEVKIEEVKEEKIEEVEKKEEVEPKVEVTSKIIEEEKYEEELHLPGRFRREISFEKIEKIKPKPITTKIPPKKLEPKKWLDIKDQKKAKNKIKKEEPVQTPSTAPRKKSIKIEEGTTVKEFAELIGQKVSDVIKKFMELGYMPTINQPVDLDAAQLVAESFGVKVELSQTEEIDVIEETEDAPELLQPRPPIVTVMGHVDHGKTSLLDAIRKTKVTEQEAGGITQHIGAYKVTLKGKDITFLDTPGHEAFTALRARGAKVTDIVVLVVAADDGVMPQTIEAINHAKAAGVPIVVAVNKIDKPEANPQRVRTQLSDYGIIPEEWGGQNIFVDISAKKRIGIEDLLEMILLQAEIMELKANPNKPARGTIIESRLDKGRGPVATVIVQNGTLRVGDAFVAGTTYGKVRALIDDTGKRINEAPPSTPVEVVGFEEVPQAGDSFTVVEDEKIARQIANARAQKKRLAEMQKAQKLTLQDLYEKIKEGEVKELNLIIKGDVQGSIEALKKAVEDITHPEVKVKVLHTAVGGITESDVNLAATTNAIIIGFNVRPEVKAQELAEQLGVEIKLYSIIYEVVDDVKKALQGMLEPEVKEKVIGRAEVRAVFKISKIGTVAGCYVLNGVISRASDGIRVIRDNIVIYESKISSLKRFKEDVREVQAGYECGLTIENFNDFKEGDILENYVLEKIPVKGF</sequence>
<keyword evidence="4 9" id="KW-0963">Cytoplasm</keyword>
<dbReference type="AlphaFoldDB" id="A0A0U9HP89"/>
<dbReference type="FunFam" id="2.40.30.10:FF:000007">
    <property type="entry name" value="Translation initiation factor IF-2"/>
    <property type="match status" value="1"/>
</dbReference>
<feature type="binding site" evidence="9">
    <location>
        <begin position="319"/>
        <end position="323"/>
    </location>
    <ligand>
        <name>GTP</name>
        <dbReference type="ChEBI" id="CHEBI:37565"/>
    </ligand>
</feature>
<dbReference type="Pfam" id="PF22042">
    <property type="entry name" value="EF-G_D2"/>
    <property type="match status" value="1"/>
</dbReference>
<dbReference type="Pfam" id="PF11987">
    <property type="entry name" value="IF-2"/>
    <property type="match status" value="1"/>
</dbReference>
<feature type="region of interest" description="G-domain" evidence="9">
    <location>
        <begin position="267"/>
        <end position="415"/>
    </location>
</feature>
<dbReference type="NCBIfam" id="TIGR00231">
    <property type="entry name" value="small_GTP"/>
    <property type="match status" value="1"/>
</dbReference>
<dbReference type="InterPro" id="IPR004161">
    <property type="entry name" value="EFTu-like_2"/>
</dbReference>
<dbReference type="CDD" id="cd01887">
    <property type="entry name" value="IF2_eIF5B"/>
    <property type="match status" value="1"/>
</dbReference>
<evidence type="ECO:0000256" key="7">
    <source>
        <dbReference type="ARBA" id="ARBA00022917"/>
    </source>
</evidence>
<protein>
    <recommendedName>
        <fullName evidence="3 9">Translation initiation factor IF-2</fullName>
    </recommendedName>
</protein>
<evidence type="ECO:0000256" key="4">
    <source>
        <dbReference type="ARBA" id="ARBA00022490"/>
    </source>
</evidence>
<dbReference type="FunFam" id="3.40.50.300:FF:000019">
    <property type="entry name" value="Translation initiation factor IF-2"/>
    <property type="match status" value="1"/>
</dbReference>
<comment type="similarity">
    <text evidence="2 9 10">Belongs to the TRAFAC class translation factor GTPase superfamily. Classic translation factor GTPase family. IF-2 subfamily.</text>
</comment>
<evidence type="ECO:0000313" key="15">
    <source>
        <dbReference type="Proteomes" id="UP000054976"/>
    </source>
</evidence>
<dbReference type="NCBIfam" id="TIGR00487">
    <property type="entry name" value="IF-2"/>
    <property type="match status" value="1"/>
</dbReference>
<comment type="subcellular location">
    <subcellularLocation>
        <location evidence="1 9 11">Cytoplasm</location>
    </subcellularLocation>
</comment>
<evidence type="ECO:0000256" key="8">
    <source>
        <dbReference type="ARBA" id="ARBA00023134"/>
    </source>
</evidence>
<evidence type="ECO:0000256" key="11">
    <source>
        <dbReference type="RuleBase" id="RU000645"/>
    </source>
</evidence>
<feature type="compositionally biased region" description="Basic and acidic residues" evidence="12">
    <location>
        <begin position="162"/>
        <end position="173"/>
    </location>
</feature>
<dbReference type="InterPro" id="IPR044145">
    <property type="entry name" value="IF2_II"/>
</dbReference>
<dbReference type="GO" id="GO:0003924">
    <property type="term" value="F:GTPase activity"/>
    <property type="evidence" value="ECO:0007669"/>
    <property type="project" value="UniProtKB-UniRule"/>
</dbReference>
<dbReference type="CDD" id="cd03702">
    <property type="entry name" value="IF2_mtIF2_II"/>
    <property type="match status" value="1"/>
</dbReference>
<comment type="caution">
    <text evidence="14">The sequence shown here is derived from an EMBL/GenBank/DDBJ whole genome shotgun (WGS) entry which is preliminary data.</text>
</comment>
<dbReference type="GO" id="GO:0003743">
    <property type="term" value="F:translation initiation factor activity"/>
    <property type="evidence" value="ECO:0007669"/>
    <property type="project" value="UniProtKB-UniRule"/>
</dbReference>
<dbReference type="EMBL" id="BCNO01000001">
    <property type="protein sequence ID" value="GAQ94676.1"/>
    <property type="molecule type" value="Genomic_DNA"/>
</dbReference>
<dbReference type="PROSITE" id="PS51722">
    <property type="entry name" value="G_TR_2"/>
    <property type="match status" value="1"/>
</dbReference>
<comment type="function">
    <text evidence="9 10">One of the essential components for the initiation of protein synthesis. Protects formylmethionyl-tRNA from spontaneous hydrolysis and promotes its binding to the 30S ribosomal subunits. Also involved in the hydrolysis of GTP during the formation of the 70S ribosomal complex.</text>
</comment>
<dbReference type="InterPro" id="IPR053905">
    <property type="entry name" value="EF-G-like_DII"/>
</dbReference>
<keyword evidence="7 9" id="KW-0648">Protein biosynthesis</keyword>
<dbReference type="Pfam" id="PF04760">
    <property type="entry name" value="IF2_N"/>
    <property type="match status" value="1"/>
</dbReference>
<evidence type="ECO:0000256" key="10">
    <source>
        <dbReference type="RuleBase" id="RU000644"/>
    </source>
</evidence>
<evidence type="ECO:0000256" key="3">
    <source>
        <dbReference type="ARBA" id="ARBA00020675"/>
    </source>
</evidence>
<dbReference type="InterPro" id="IPR023115">
    <property type="entry name" value="TIF_IF2_dom3"/>
</dbReference>
<dbReference type="InterPro" id="IPR006847">
    <property type="entry name" value="IF2_N"/>
</dbReference>
<dbReference type="Gene3D" id="3.40.50.10050">
    <property type="entry name" value="Translation initiation factor IF- 2, domain 3"/>
    <property type="match status" value="1"/>
</dbReference>
<keyword evidence="8 9" id="KW-0342">GTP-binding</keyword>
<dbReference type="HAMAP" id="MF_00100_B">
    <property type="entry name" value="IF_2_B"/>
    <property type="match status" value="1"/>
</dbReference>
<dbReference type="InterPro" id="IPR009000">
    <property type="entry name" value="Transl_B-barrel_sf"/>
</dbReference>
<keyword evidence="5 9" id="KW-0396">Initiation factor</keyword>
<feature type="binding site" evidence="9">
    <location>
        <begin position="273"/>
        <end position="280"/>
    </location>
    <ligand>
        <name>GTP</name>
        <dbReference type="ChEBI" id="CHEBI:37565"/>
    </ligand>
</feature>
<evidence type="ECO:0000256" key="2">
    <source>
        <dbReference type="ARBA" id="ARBA00007733"/>
    </source>
</evidence>
<dbReference type="RefSeq" id="WP_059176105.1">
    <property type="nucleotide sequence ID" value="NZ_BCNO01000001.1"/>
</dbReference>
<keyword evidence="15" id="KW-1185">Reference proteome</keyword>
<gene>
    <name evidence="9" type="primary">infB</name>
    <name evidence="14" type="ORF">TAGGR_1861</name>
</gene>
<dbReference type="CDD" id="cd03692">
    <property type="entry name" value="mtIF2_IVc"/>
    <property type="match status" value="1"/>
</dbReference>
<proteinExistence type="inferred from homology"/>
<evidence type="ECO:0000259" key="13">
    <source>
        <dbReference type="PROSITE" id="PS51722"/>
    </source>
</evidence>
<dbReference type="OrthoDB" id="9811804at2"/>
<feature type="binding site" evidence="9">
    <location>
        <begin position="373"/>
        <end position="376"/>
    </location>
    <ligand>
        <name>GTP</name>
        <dbReference type="ChEBI" id="CHEBI:37565"/>
    </ligand>
</feature>
<dbReference type="Gene3D" id="2.40.30.10">
    <property type="entry name" value="Translation factors"/>
    <property type="match status" value="2"/>
</dbReference>
<dbReference type="SUPFAM" id="SSF52156">
    <property type="entry name" value="Initiation factor IF2/eIF5b, domain 3"/>
    <property type="match status" value="1"/>
</dbReference>
<dbReference type="InterPro" id="IPR005225">
    <property type="entry name" value="Small_GTP-bd"/>
</dbReference>
<dbReference type="InterPro" id="IPR000178">
    <property type="entry name" value="TF_IF2_bacterial-like"/>
</dbReference>
<dbReference type="Gene3D" id="1.10.10.2480">
    <property type="match status" value="1"/>
</dbReference>
<dbReference type="InterPro" id="IPR036925">
    <property type="entry name" value="TIF_IF2_dom3_sf"/>
</dbReference>
<reference evidence="15" key="1">
    <citation type="submission" date="2016-01" db="EMBL/GenBank/DDBJ databases">
        <title>Draft genome sequence of Thermodesulfovibrio aggregans strain TGE-P1.</title>
        <authorList>
            <person name="Sekiguchi Y."/>
            <person name="Ohashi A."/>
            <person name="Matsuura N."/>
            <person name="Tourlousse M.D."/>
        </authorList>
    </citation>
    <scope>NUCLEOTIDE SEQUENCE [LARGE SCALE GENOMIC DNA]</scope>
    <source>
        <strain evidence="15">TGE-P1</strain>
    </source>
</reference>
<evidence type="ECO:0000313" key="14">
    <source>
        <dbReference type="EMBL" id="GAQ94676.1"/>
    </source>
</evidence>
<evidence type="ECO:0000256" key="1">
    <source>
        <dbReference type="ARBA" id="ARBA00004496"/>
    </source>
</evidence>
<feature type="region of interest" description="Disordered" evidence="12">
    <location>
        <begin position="162"/>
        <end position="184"/>
    </location>
</feature>
<evidence type="ECO:0000256" key="6">
    <source>
        <dbReference type="ARBA" id="ARBA00022741"/>
    </source>
</evidence>
<dbReference type="Gene3D" id="3.40.50.300">
    <property type="entry name" value="P-loop containing nucleotide triphosphate hydrolases"/>
    <property type="match status" value="1"/>
</dbReference>
<keyword evidence="6 9" id="KW-0547">Nucleotide-binding</keyword>
<feature type="domain" description="Tr-type G" evidence="13">
    <location>
        <begin position="264"/>
        <end position="433"/>
    </location>
</feature>
<name>A0A0U9HP89_9BACT</name>